<dbReference type="OrthoDB" id="9810734at2"/>
<keyword evidence="2" id="KW-0963">Cytoplasm</keyword>
<keyword evidence="6" id="KW-1185">Reference proteome</keyword>
<accession>A0A0P1EP72</accession>
<dbReference type="NCBIfam" id="NF005436">
    <property type="entry name" value="PRK07023.1"/>
    <property type="match status" value="1"/>
</dbReference>
<dbReference type="InterPro" id="IPR002347">
    <property type="entry name" value="SDR_fam"/>
</dbReference>
<evidence type="ECO:0000256" key="3">
    <source>
        <dbReference type="ARBA" id="ARBA00022857"/>
    </source>
</evidence>
<evidence type="ECO:0000256" key="2">
    <source>
        <dbReference type="ARBA" id="ARBA00022490"/>
    </source>
</evidence>
<keyword evidence="3" id="KW-0521">NADP</keyword>
<gene>
    <name evidence="5" type="primary">yueD</name>
    <name evidence="5" type="ORF">SHM7688_01490</name>
</gene>
<dbReference type="PANTHER" id="PTHR44085:SF2">
    <property type="entry name" value="SEPIAPTERIN REDUCTASE"/>
    <property type="match status" value="1"/>
</dbReference>
<dbReference type="Pfam" id="PF00106">
    <property type="entry name" value="adh_short"/>
    <property type="match status" value="1"/>
</dbReference>
<organism evidence="5 6">
    <name type="scientific">Shimia marina</name>
    <dbReference type="NCBI Taxonomy" id="321267"/>
    <lineage>
        <taxon>Bacteria</taxon>
        <taxon>Pseudomonadati</taxon>
        <taxon>Pseudomonadota</taxon>
        <taxon>Alphaproteobacteria</taxon>
        <taxon>Rhodobacterales</taxon>
        <taxon>Roseobacteraceae</taxon>
    </lineage>
</organism>
<evidence type="ECO:0000256" key="4">
    <source>
        <dbReference type="ARBA" id="ARBA00023002"/>
    </source>
</evidence>
<dbReference type="PRINTS" id="PR00081">
    <property type="entry name" value="GDHRDH"/>
</dbReference>
<dbReference type="EMBL" id="CYPW01000011">
    <property type="protein sequence ID" value="CUH52050.1"/>
    <property type="molecule type" value="Genomic_DNA"/>
</dbReference>
<dbReference type="GO" id="GO:0006729">
    <property type="term" value="P:tetrahydrobiopterin biosynthetic process"/>
    <property type="evidence" value="ECO:0007669"/>
    <property type="project" value="TreeGrafter"/>
</dbReference>
<reference evidence="5 6" key="1">
    <citation type="submission" date="2015-09" db="EMBL/GenBank/DDBJ databases">
        <authorList>
            <consortium name="Swine Surveillance"/>
        </authorList>
    </citation>
    <scope>NUCLEOTIDE SEQUENCE [LARGE SCALE GENOMIC DNA]</scope>
    <source>
        <strain evidence="5 6">CECT 7688</strain>
    </source>
</reference>
<dbReference type="Gene3D" id="3.40.50.720">
    <property type="entry name" value="NAD(P)-binding Rossmann-like Domain"/>
    <property type="match status" value="1"/>
</dbReference>
<protein>
    <submittedName>
        <fullName evidence="5">Benzil reductase ((S)-benzoin forming)</fullName>
        <ecNumber evidence="5">1.1.1.320</ecNumber>
    </submittedName>
</protein>
<evidence type="ECO:0000313" key="5">
    <source>
        <dbReference type="EMBL" id="CUH52050.1"/>
    </source>
</evidence>
<evidence type="ECO:0000256" key="1">
    <source>
        <dbReference type="ARBA" id="ARBA00004496"/>
    </source>
</evidence>
<dbReference type="Proteomes" id="UP000054823">
    <property type="component" value="Unassembled WGS sequence"/>
</dbReference>
<dbReference type="STRING" id="321267.SHM7688_01490"/>
<dbReference type="InterPro" id="IPR051721">
    <property type="entry name" value="Biopterin_syn/organic_redct"/>
</dbReference>
<dbReference type="SUPFAM" id="SSF51735">
    <property type="entry name" value="NAD(P)-binding Rossmann-fold domains"/>
    <property type="match status" value="1"/>
</dbReference>
<dbReference type="PANTHER" id="PTHR44085">
    <property type="entry name" value="SEPIAPTERIN REDUCTASE"/>
    <property type="match status" value="1"/>
</dbReference>
<dbReference type="AlphaFoldDB" id="A0A0P1EP72"/>
<evidence type="ECO:0000313" key="6">
    <source>
        <dbReference type="Proteomes" id="UP000054823"/>
    </source>
</evidence>
<sequence length="239" mass="24622">MKKAIVTGHSKGLGAGLVQSLIHAGFDVLGVSRSALSTTHGKLSEVALDLADEAAVSAFASGEDFARFLAGATEAVLINNAGIVEPIAPIGRQDASLVARAIAVNITGPLLLTNAFVAATQGAADRRVAHISSGAGRNAYTGWSVYCATKAALDMHARAMVEDEVAALKVESIAPGVIDTGMQATIRATSEEDFSILDQFKAMKDDGALAQAQDTADKITAHILSAGFGAETITDVRQF</sequence>
<dbReference type="GO" id="GO:0005737">
    <property type="term" value="C:cytoplasm"/>
    <property type="evidence" value="ECO:0007669"/>
    <property type="project" value="UniProtKB-SubCell"/>
</dbReference>
<comment type="subcellular location">
    <subcellularLocation>
        <location evidence="1">Cytoplasm</location>
    </subcellularLocation>
</comment>
<dbReference type="EC" id="1.1.1.320" evidence="5"/>
<dbReference type="InterPro" id="IPR036291">
    <property type="entry name" value="NAD(P)-bd_dom_sf"/>
</dbReference>
<dbReference type="GO" id="GO:0004757">
    <property type="term" value="F:sepiapterin reductase (NADP+) activity"/>
    <property type="evidence" value="ECO:0007669"/>
    <property type="project" value="TreeGrafter"/>
</dbReference>
<proteinExistence type="predicted"/>
<name>A0A0P1EP72_9RHOB</name>
<keyword evidence="4 5" id="KW-0560">Oxidoreductase</keyword>
<dbReference type="RefSeq" id="WP_058239281.1">
    <property type="nucleotide sequence ID" value="NZ_CYPW01000011.1"/>
</dbReference>